<evidence type="ECO:0000313" key="2">
    <source>
        <dbReference type="Proteomes" id="UP000748531"/>
    </source>
</evidence>
<comment type="caution">
    <text evidence="1">The sequence shown here is derived from an EMBL/GenBank/DDBJ whole genome shotgun (WGS) entry which is preliminary data.</text>
</comment>
<sequence length="90" mass="10484">MVQHFHRIKQPFLLSQGQLIHWRICLIKTVSSVFFFTCSPVATFRNLNSRCETCKWAIASKKRIIGCLSPKDLLSSDTLWRVFLTEKPTE</sequence>
<name>A0A8J4WDH5_9TREM</name>
<accession>A0A8J4WDH5</accession>
<dbReference type="Proteomes" id="UP000748531">
    <property type="component" value="Unassembled WGS sequence"/>
</dbReference>
<dbReference type="EMBL" id="LUCH01010548">
    <property type="protein sequence ID" value="KAF5395754.1"/>
    <property type="molecule type" value="Genomic_DNA"/>
</dbReference>
<proteinExistence type="predicted"/>
<dbReference type="AlphaFoldDB" id="A0A8J4WDH5"/>
<protein>
    <submittedName>
        <fullName evidence="1">Uncharacterized protein</fullName>
    </submittedName>
</protein>
<keyword evidence="2" id="KW-1185">Reference proteome</keyword>
<reference evidence="1" key="1">
    <citation type="submission" date="2019-05" db="EMBL/GenBank/DDBJ databases">
        <title>Annotation for the trematode Paragonimus heterotremus.</title>
        <authorList>
            <person name="Choi Y.-J."/>
        </authorList>
    </citation>
    <scope>NUCLEOTIDE SEQUENCE</scope>
    <source>
        <strain evidence="1">LC</strain>
    </source>
</reference>
<organism evidence="1 2">
    <name type="scientific">Paragonimus heterotremus</name>
    <dbReference type="NCBI Taxonomy" id="100268"/>
    <lineage>
        <taxon>Eukaryota</taxon>
        <taxon>Metazoa</taxon>
        <taxon>Spiralia</taxon>
        <taxon>Lophotrochozoa</taxon>
        <taxon>Platyhelminthes</taxon>
        <taxon>Trematoda</taxon>
        <taxon>Digenea</taxon>
        <taxon>Plagiorchiida</taxon>
        <taxon>Troglotremata</taxon>
        <taxon>Troglotrematidae</taxon>
        <taxon>Paragonimus</taxon>
    </lineage>
</organism>
<gene>
    <name evidence="1" type="ORF">PHET_11756</name>
</gene>
<evidence type="ECO:0000313" key="1">
    <source>
        <dbReference type="EMBL" id="KAF5395754.1"/>
    </source>
</evidence>